<dbReference type="PANTHER" id="PTHR19229">
    <property type="entry name" value="ATP-BINDING CASSETTE TRANSPORTER SUBFAMILY A ABCA"/>
    <property type="match status" value="1"/>
</dbReference>
<dbReference type="InterPro" id="IPR026082">
    <property type="entry name" value="ABCA"/>
</dbReference>
<dbReference type="InterPro" id="IPR027417">
    <property type="entry name" value="P-loop_NTPase"/>
</dbReference>
<dbReference type="PANTHER" id="PTHR19229:SF36">
    <property type="entry name" value="ATP-BINDING CASSETTE SUB-FAMILY A MEMBER 2"/>
    <property type="match status" value="1"/>
</dbReference>
<dbReference type="EMBL" id="ASPP01008462">
    <property type="protein sequence ID" value="ETO25526.1"/>
    <property type="molecule type" value="Genomic_DNA"/>
</dbReference>
<dbReference type="OrthoDB" id="10255969at2759"/>
<keyword evidence="2" id="KW-0677">Repeat</keyword>
<keyword evidence="1" id="KW-0813">Transport</keyword>
<organism evidence="3 4">
    <name type="scientific">Reticulomyxa filosa</name>
    <dbReference type="NCBI Taxonomy" id="46433"/>
    <lineage>
        <taxon>Eukaryota</taxon>
        <taxon>Sar</taxon>
        <taxon>Rhizaria</taxon>
        <taxon>Retaria</taxon>
        <taxon>Foraminifera</taxon>
        <taxon>Monothalamids</taxon>
        <taxon>Reticulomyxidae</taxon>
        <taxon>Reticulomyxa</taxon>
    </lineage>
</organism>
<dbReference type="Proteomes" id="UP000023152">
    <property type="component" value="Unassembled WGS sequence"/>
</dbReference>
<dbReference type="GO" id="GO:0005319">
    <property type="term" value="F:lipid transporter activity"/>
    <property type="evidence" value="ECO:0007669"/>
    <property type="project" value="TreeGrafter"/>
</dbReference>
<evidence type="ECO:0000313" key="4">
    <source>
        <dbReference type="Proteomes" id="UP000023152"/>
    </source>
</evidence>
<comment type="caution">
    <text evidence="3">The sequence shown here is derived from an EMBL/GenBank/DDBJ whole genome shotgun (WGS) entry which is preliminary data.</text>
</comment>
<gene>
    <name evidence="3" type="ORF">RFI_11607</name>
</gene>
<accession>X6NHP7</accession>
<dbReference type="GO" id="GO:0016020">
    <property type="term" value="C:membrane"/>
    <property type="evidence" value="ECO:0007669"/>
    <property type="project" value="InterPro"/>
</dbReference>
<reference evidence="3 4" key="1">
    <citation type="journal article" date="2013" name="Curr. Biol.">
        <title>The Genome of the Foraminiferan Reticulomyxa filosa.</title>
        <authorList>
            <person name="Glockner G."/>
            <person name="Hulsmann N."/>
            <person name="Schleicher M."/>
            <person name="Noegel A.A."/>
            <person name="Eichinger L."/>
            <person name="Gallinger C."/>
            <person name="Pawlowski J."/>
            <person name="Sierra R."/>
            <person name="Euteneuer U."/>
            <person name="Pillet L."/>
            <person name="Moustafa A."/>
            <person name="Platzer M."/>
            <person name="Groth M."/>
            <person name="Szafranski K."/>
            <person name="Schliwa M."/>
        </authorList>
    </citation>
    <scope>NUCLEOTIDE SEQUENCE [LARGE SCALE GENOMIC DNA]</scope>
</reference>
<dbReference type="AlphaFoldDB" id="X6NHP7"/>
<evidence type="ECO:0000313" key="3">
    <source>
        <dbReference type="EMBL" id="ETO25526.1"/>
    </source>
</evidence>
<protein>
    <submittedName>
        <fullName evidence="3">Uncharacterized protein</fullName>
    </submittedName>
</protein>
<evidence type="ECO:0000256" key="1">
    <source>
        <dbReference type="ARBA" id="ARBA00022448"/>
    </source>
</evidence>
<name>X6NHP7_RETFI</name>
<sequence>MDPMSRRHMWSFINTTMEGRCVILTTHSMEECEALCHRLGTPQHLKSRFGKGYQLDITFQSCESTEERALLRQRAEEELKKHFIVHLIEANQHKATFELGFEFEKEGAMTLAQMFRMLESVKQKLSIVSYALNQTTLEQIFVRMAQLLSFSFDSMLHEQIISLHHLLLVSNSQYGAVSEF</sequence>
<keyword evidence="4" id="KW-1185">Reference proteome</keyword>
<dbReference type="Gene3D" id="3.40.50.300">
    <property type="entry name" value="P-loop containing nucleotide triphosphate hydrolases"/>
    <property type="match status" value="1"/>
</dbReference>
<proteinExistence type="predicted"/>
<evidence type="ECO:0000256" key="2">
    <source>
        <dbReference type="ARBA" id="ARBA00022737"/>
    </source>
</evidence>
<dbReference type="GO" id="GO:0140359">
    <property type="term" value="F:ABC-type transporter activity"/>
    <property type="evidence" value="ECO:0007669"/>
    <property type="project" value="InterPro"/>
</dbReference>